<organism evidence="9 10">
    <name type="scientific">Thiorhodovibrio frisius</name>
    <dbReference type="NCBI Taxonomy" id="631362"/>
    <lineage>
        <taxon>Bacteria</taxon>
        <taxon>Pseudomonadati</taxon>
        <taxon>Pseudomonadota</taxon>
        <taxon>Gammaproteobacteria</taxon>
        <taxon>Chromatiales</taxon>
        <taxon>Chromatiaceae</taxon>
        <taxon>Thiorhodovibrio</taxon>
    </lineage>
</organism>
<name>H8Z4Y1_9GAMM</name>
<evidence type="ECO:0000256" key="6">
    <source>
        <dbReference type="ARBA" id="ARBA00022989"/>
    </source>
</evidence>
<dbReference type="EMBL" id="JH603170">
    <property type="protein sequence ID" value="EIC20388.1"/>
    <property type="molecule type" value="Genomic_DNA"/>
</dbReference>
<feature type="transmembrane region" description="Helical" evidence="8">
    <location>
        <begin position="142"/>
        <end position="159"/>
    </location>
</feature>
<dbReference type="eggNOG" id="COG0814">
    <property type="taxonomic scope" value="Bacteria"/>
</dbReference>
<dbReference type="STRING" id="631362.Thi970DRAFT_04021"/>
<sequence>MRKSPAAPGAAEAAGVRSAPFSEITWMLALFGTAIGAGILYLPLQAGTGSLWALILLSALIFPLLYLAHRRVLDMLMLGNGELDYSGVAGRYLGRGLDWIILLLFLLTFQAVLVSYAIGLNANLGDYLHQQGWTATDWSQKPFLSLGILLAFALIYLIGQQTLLRLMTLASGLLIVALFGLSLYLIPFWDLSPFSLAISPLALIADMLLVLPILTFSLIFFPAMSSMVMALKQSHPLWPEGAETRLKRVVLVTSALLMLFVIFFVISCVLALTPPELASAMASNLNGLSMLSGKPGISPVLAEIGTLLGLCALFTSFVGVFLAVRDAVRELIRRLLPSQSTTASAAHRWTEWLLLTLVLGSAWLMTIANPSIVKTFGKLISPLVGIFIFLLPLAVLARARGPGLLLRPGSLFVLLFGVLILFSYDLGNWLKGALQ</sequence>
<keyword evidence="3" id="KW-1003">Cell membrane</keyword>
<dbReference type="HOGENOM" id="CLU_052043_3_0_6"/>
<dbReference type="Pfam" id="PF03222">
    <property type="entry name" value="Trp_Tyr_perm"/>
    <property type="match status" value="1"/>
</dbReference>
<dbReference type="InterPro" id="IPR018227">
    <property type="entry name" value="Amino_acid_transport_2"/>
</dbReference>
<protein>
    <submittedName>
        <fullName evidence="9">Amino acid permease</fullName>
    </submittedName>
</protein>
<keyword evidence="2" id="KW-0813">Transport</keyword>
<dbReference type="Proteomes" id="UP000002964">
    <property type="component" value="Unassembled WGS sequence"/>
</dbReference>
<proteinExistence type="predicted"/>
<keyword evidence="10" id="KW-1185">Reference proteome</keyword>
<comment type="subcellular location">
    <subcellularLocation>
        <location evidence="1">Cell inner membrane</location>
        <topology evidence="1">Multi-pass membrane protein</topology>
    </subcellularLocation>
</comment>
<evidence type="ECO:0000256" key="1">
    <source>
        <dbReference type="ARBA" id="ARBA00004429"/>
    </source>
</evidence>
<accession>H8Z4Y1</accession>
<feature type="transmembrane region" description="Helical" evidence="8">
    <location>
        <begin position="249"/>
        <end position="272"/>
    </location>
</feature>
<evidence type="ECO:0000256" key="8">
    <source>
        <dbReference type="SAM" id="Phobius"/>
    </source>
</evidence>
<keyword evidence="5 8" id="KW-0812">Transmembrane</keyword>
<dbReference type="PANTHER" id="PTHR35334:SF5">
    <property type="entry name" value="INNER MEMBRANE TRANSPORT PROTEIN YHJV"/>
    <property type="match status" value="1"/>
</dbReference>
<feature type="transmembrane region" description="Helical" evidence="8">
    <location>
        <begin position="404"/>
        <end position="424"/>
    </location>
</feature>
<evidence type="ECO:0000256" key="3">
    <source>
        <dbReference type="ARBA" id="ARBA00022475"/>
    </source>
</evidence>
<feature type="transmembrane region" description="Helical" evidence="8">
    <location>
        <begin position="99"/>
        <end position="122"/>
    </location>
</feature>
<dbReference type="OrthoDB" id="1627372at2"/>
<feature type="transmembrane region" description="Helical" evidence="8">
    <location>
        <begin position="166"/>
        <end position="189"/>
    </location>
</feature>
<feature type="transmembrane region" description="Helical" evidence="8">
    <location>
        <begin position="24"/>
        <end position="44"/>
    </location>
</feature>
<evidence type="ECO:0000313" key="10">
    <source>
        <dbReference type="Proteomes" id="UP000002964"/>
    </source>
</evidence>
<reference evidence="9 10" key="2">
    <citation type="submission" date="2011-11" db="EMBL/GenBank/DDBJ databases">
        <authorList>
            <consortium name="US DOE Joint Genome Institute"/>
            <person name="Lucas S."/>
            <person name="Han J."/>
            <person name="Lapidus A."/>
            <person name="Cheng J.-F."/>
            <person name="Goodwin L."/>
            <person name="Pitluck S."/>
            <person name="Peters L."/>
            <person name="Ovchinnikova G."/>
            <person name="Zhang X."/>
            <person name="Detter J.C."/>
            <person name="Han C."/>
            <person name="Tapia R."/>
            <person name="Land M."/>
            <person name="Hauser L."/>
            <person name="Kyrpides N."/>
            <person name="Ivanova N."/>
            <person name="Pagani I."/>
            <person name="Vogl K."/>
            <person name="Liu Z."/>
            <person name="Overmann J."/>
            <person name="Frigaard N.-U."/>
            <person name="Bryant D."/>
            <person name="Woyke T."/>
        </authorList>
    </citation>
    <scope>NUCLEOTIDE SEQUENCE [LARGE SCALE GENOMIC DNA]</scope>
    <source>
        <strain evidence="9 10">970</strain>
    </source>
</reference>
<feature type="transmembrane region" description="Helical" evidence="8">
    <location>
        <begin position="50"/>
        <end position="68"/>
    </location>
</feature>
<feature type="transmembrane region" description="Helical" evidence="8">
    <location>
        <begin position="379"/>
        <end position="397"/>
    </location>
</feature>
<evidence type="ECO:0000256" key="5">
    <source>
        <dbReference type="ARBA" id="ARBA00022692"/>
    </source>
</evidence>
<dbReference type="GO" id="GO:0003333">
    <property type="term" value="P:amino acid transmembrane transport"/>
    <property type="evidence" value="ECO:0007669"/>
    <property type="project" value="InterPro"/>
</dbReference>
<keyword evidence="7 8" id="KW-0472">Membrane</keyword>
<gene>
    <name evidence="9" type="ORF">Thi970DRAFT_04021</name>
</gene>
<reference evidence="10" key="1">
    <citation type="submission" date="2011-06" db="EMBL/GenBank/DDBJ databases">
        <authorList>
            <consortium name="US DOE Joint Genome Institute (JGI-PGF)"/>
            <person name="Lucas S."/>
            <person name="Han J."/>
            <person name="Lapidus A."/>
            <person name="Cheng J.-F."/>
            <person name="Goodwin L."/>
            <person name="Pitluck S."/>
            <person name="Peters L."/>
            <person name="Land M.L."/>
            <person name="Hauser L."/>
            <person name="Vogl K."/>
            <person name="Liu Z."/>
            <person name="Overmann J."/>
            <person name="Frigaard N.-U."/>
            <person name="Bryant D.A."/>
            <person name="Woyke T.J."/>
        </authorList>
    </citation>
    <scope>NUCLEOTIDE SEQUENCE [LARGE SCALE GENOMIC DNA]</scope>
    <source>
        <strain evidence="10">970</strain>
    </source>
</reference>
<dbReference type="AlphaFoldDB" id="H8Z4Y1"/>
<keyword evidence="4" id="KW-0997">Cell inner membrane</keyword>
<evidence type="ECO:0000313" key="9">
    <source>
        <dbReference type="EMBL" id="EIC20388.1"/>
    </source>
</evidence>
<evidence type="ECO:0000256" key="7">
    <source>
        <dbReference type="ARBA" id="ARBA00023136"/>
    </source>
</evidence>
<feature type="transmembrane region" description="Helical" evidence="8">
    <location>
        <begin position="201"/>
        <end position="228"/>
    </location>
</feature>
<keyword evidence="6 8" id="KW-1133">Transmembrane helix</keyword>
<evidence type="ECO:0000256" key="4">
    <source>
        <dbReference type="ARBA" id="ARBA00022519"/>
    </source>
</evidence>
<dbReference type="PANTHER" id="PTHR35334">
    <property type="entry name" value="SERINE TRANSPORTER"/>
    <property type="match status" value="1"/>
</dbReference>
<evidence type="ECO:0000256" key="2">
    <source>
        <dbReference type="ARBA" id="ARBA00022448"/>
    </source>
</evidence>
<dbReference type="RefSeq" id="WP_009150791.1">
    <property type="nucleotide sequence ID" value="NZ_CP121471.1"/>
</dbReference>
<feature type="transmembrane region" description="Helical" evidence="8">
    <location>
        <begin position="300"/>
        <end position="324"/>
    </location>
</feature>
<dbReference type="GO" id="GO:0005886">
    <property type="term" value="C:plasma membrane"/>
    <property type="evidence" value="ECO:0007669"/>
    <property type="project" value="UniProtKB-SubCell"/>
</dbReference>
<feature type="transmembrane region" description="Helical" evidence="8">
    <location>
        <begin position="352"/>
        <end position="373"/>
    </location>
</feature>